<dbReference type="InterPro" id="IPR037520">
    <property type="entry name" value="Folliculin/SMCR8_longin"/>
</dbReference>
<dbReference type="GO" id="GO:0005096">
    <property type="term" value="F:GTPase activator activity"/>
    <property type="evidence" value="ECO:0007669"/>
    <property type="project" value="EnsemblFungi"/>
</dbReference>
<dbReference type="GO" id="GO:0071230">
    <property type="term" value="P:cellular response to amino acid stimulus"/>
    <property type="evidence" value="ECO:0007669"/>
    <property type="project" value="EnsemblFungi"/>
</dbReference>
<accession>A0A0C7N6G2</accession>
<dbReference type="STRING" id="1245769.A0A0C7N6G2"/>
<dbReference type="Proteomes" id="UP000054304">
    <property type="component" value="Unassembled WGS sequence"/>
</dbReference>
<dbReference type="InterPro" id="IPR021713">
    <property type="entry name" value="Folliculin"/>
</dbReference>
<gene>
    <name evidence="2" type="ORF">LALA0_S08e03664g</name>
</gene>
<evidence type="ECO:0000313" key="2">
    <source>
        <dbReference type="EMBL" id="CEP63490.1"/>
    </source>
</evidence>
<sequence length="235" mass="26964">MPNMILSLAHFCDKHGPRVLLGTQFAVDGASLLLPDYATETFCESCSMKFPNNDTSSRSIRTRMRGKDYVSTNYPAVRYQLVSSIIRHMFSEETMAYDSAPLSFFDESKGLNLAMGFKLPDTDARGDERRYALLLTIDSPDYASSMKILAKHWEFTTYSFRKIIDYIKQRRKLEMKRSFAENVPQEFTPMGGTYLKGNNYKIPRNLASLTNDDLLFVRLHKWNTFILDALNSDVA</sequence>
<dbReference type="PROSITE" id="PS51834">
    <property type="entry name" value="DENN_FLCN_SMCR8"/>
    <property type="match status" value="1"/>
</dbReference>
<keyword evidence="3" id="KW-1185">Reference proteome</keyword>
<dbReference type="EMBL" id="LN736367">
    <property type="protein sequence ID" value="CEP63490.1"/>
    <property type="molecule type" value="Genomic_DNA"/>
</dbReference>
<evidence type="ECO:0000313" key="3">
    <source>
        <dbReference type="Proteomes" id="UP000054304"/>
    </source>
</evidence>
<evidence type="ECO:0000259" key="1">
    <source>
        <dbReference type="PROSITE" id="PS51834"/>
    </source>
</evidence>
<dbReference type="HOGENOM" id="CLU_035854_1_0_1"/>
<feature type="domain" description="UDENN FLCN/SMCR8-type" evidence="1">
    <location>
        <begin position="50"/>
        <end position="235"/>
    </location>
</feature>
<protein>
    <submittedName>
        <fullName evidence="2">LALA0S08e03664g1_1</fullName>
    </submittedName>
</protein>
<dbReference type="GO" id="GO:1904263">
    <property type="term" value="P:positive regulation of TORC1 signaling"/>
    <property type="evidence" value="ECO:0007669"/>
    <property type="project" value="EnsemblFungi"/>
</dbReference>
<dbReference type="GO" id="GO:0005829">
    <property type="term" value="C:cytosol"/>
    <property type="evidence" value="ECO:0007669"/>
    <property type="project" value="TreeGrafter"/>
</dbReference>
<dbReference type="GO" id="GO:1990877">
    <property type="term" value="C:FNIP-folliculin RagC/D GAP"/>
    <property type="evidence" value="ECO:0007669"/>
    <property type="project" value="EnsemblFungi"/>
</dbReference>
<dbReference type="PANTHER" id="PTHR31441:SF2">
    <property type="entry name" value="FOLLICULIN"/>
    <property type="match status" value="1"/>
</dbReference>
<dbReference type="RefSeq" id="XP_022629706.1">
    <property type="nucleotide sequence ID" value="XM_022771092.1"/>
</dbReference>
<dbReference type="AlphaFoldDB" id="A0A0C7N6G2"/>
<dbReference type="InterPro" id="IPR037521">
    <property type="entry name" value="FLCN/SMCR8_DENN"/>
</dbReference>
<proteinExistence type="predicted"/>
<dbReference type="Pfam" id="PF11704">
    <property type="entry name" value="Folliculin"/>
    <property type="match status" value="1"/>
</dbReference>
<dbReference type="PANTHER" id="PTHR31441">
    <property type="entry name" value="FOLLICULIN FAMILY MEMBER"/>
    <property type="match status" value="1"/>
</dbReference>
<name>A0A0C7N6G2_9SACH</name>
<dbReference type="OrthoDB" id="5599713at2759"/>
<organism evidence="2 3">
    <name type="scientific">Lachancea lanzarotensis</name>
    <dbReference type="NCBI Taxonomy" id="1245769"/>
    <lineage>
        <taxon>Eukaryota</taxon>
        <taxon>Fungi</taxon>
        <taxon>Dikarya</taxon>
        <taxon>Ascomycota</taxon>
        <taxon>Saccharomycotina</taxon>
        <taxon>Saccharomycetes</taxon>
        <taxon>Saccharomycetales</taxon>
        <taxon>Saccharomycetaceae</taxon>
        <taxon>Lachancea</taxon>
    </lineage>
</organism>
<dbReference type="GeneID" id="34686998"/>
<dbReference type="GO" id="GO:0005774">
    <property type="term" value="C:vacuolar membrane"/>
    <property type="evidence" value="ECO:0007669"/>
    <property type="project" value="EnsemblFungi"/>
</dbReference>
<reference evidence="2 3" key="1">
    <citation type="submission" date="2014-12" db="EMBL/GenBank/DDBJ databases">
        <authorList>
            <person name="Neuveglise Cecile"/>
        </authorList>
    </citation>
    <scope>NUCLEOTIDE SEQUENCE [LARGE SCALE GENOMIC DNA]</scope>
    <source>
        <strain evidence="2 3">CBS 12615</strain>
    </source>
</reference>